<evidence type="ECO:0000256" key="3">
    <source>
        <dbReference type="ARBA" id="ARBA00023136"/>
    </source>
</evidence>
<keyword evidence="4" id="KW-0187">Copper transport</keyword>
<feature type="transmembrane region" description="Helical" evidence="4">
    <location>
        <begin position="31"/>
        <end position="50"/>
    </location>
</feature>
<evidence type="ECO:0000313" key="6">
    <source>
        <dbReference type="Proteomes" id="UP000750711"/>
    </source>
</evidence>
<dbReference type="AlphaFoldDB" id="A0A9P8LBT4"/>
<evidence type="ECO:0000256" key="1">
    <source>
        <dbReference type="ARBA" id="ARBA00022692"/>
    </source>
</evidence>
<dbReference type="Proteomes" id="UP000750711">
    <property type="component" value="Unassembled WGS sequence"/>
</dbReference>
<dbReference type="Pfam" id="PF04145">
    <property type="entry name" value="Ctr"/>
    <property type="match status" value="1"/>
</dbReference>
<dbReference type="GO" id="GO:0005375">
    <property type="term" value="F:copper ion transmembrane transporter activity"/>
    <property type="evidence" value="ECO:0007669"/>
    <property type="project" value="UniProtKB-UniRule"/>
</dbReference>
<keyword evidence="3 4" id="KW-0472">Membrane</keyword>
<comment type="caution">
    <text evidence="5">The sequence shown here is derived from an EMBL/GenBank/DDBJ whole genome shotgun (WGS) entry which is preliminary data.</text>
</comment>
<keyword evidence="4" id="KW-0813">Transport</keyword>
<comment type="subcellular location">
    <subcellularLocation>
        <location evidence="4">Membrane</location>
        <topology evidence="4">Multi-pass membrane protein</topology>
    </subcellularLocation>
</comment>
<evidence type="ECO:0000256" key="2">
    <source>
        <dbReference type="ARBA" id="ARBA00022989"/>
    </source>
</evidence>
<dbReference type="EMBL" id="JAGHQM010000564">
    <property type="protein sequence ID" value="KAH0559583.1"/>
    <property type="molecule type" value="Genomic_DNA"/>
</dbReference>
<evidence type="ECO:0000256" key="4">
    <source>
        <dbReference type="RuleBase" id="RU367022"/>
    </source>
</evidence>
<reference evidence="5" key="1">
    <citation type="submission" date="2021-03" db="EMBL/GenBank/DDBJ databases">
        <title>Comparative genomics and phylogenomic investigation of the class Geoglossomycetes provide insights into ecological specialization and systematics.</title>
        <authorList>
            <person name="Melie T."/>
            <person name="Pirro S."/>
            <person name="Miller A.N."/>
            <person name="Quandt A."/>
        </authorList>
    </citation>
    <scope>NUCLEOTIDE SEQUENCE</scope>
    <source>
        <strain evidence="5">CAQ_001_2017</strain>
    </source>
</reference>
<keyword evidence="1 4" id="KW-0812">Transmembrane</keyword>
<comment type="similarity">
    <text evidence="4">Belongs to the copper transporter (Ctr) (TC 1.A.56) family. SLC31A subfamily.</text>
</comment>
<sequence>MNANYDHKMLFTWNTKNLCIIFRQWHVSGPITLVLSLAGVVLLTAGYELVRESARRYEARAVRELASFSSKAHF</sequence>
<accession>A0A9P8LBT4</accession>
<keyword evidence="6" id="KW-1185">Reference proteome</keyword>
<proteinExistence type="inferred from homology"/>
<dbReference type="GO" id="GO:0016020">
    <property type="term" value="C:membrane"/>
    <property type="evidence" value="ECO:0007669"/>
    <property type="project" value="UniProtKB-SubCell"/>
</dbReference>
<keyword evidence="4" id="KW-0406">Ion transport</keyword>
<name>A0A9P8LBT4_9PEZI</name>
<keyword evidence="4" id="KW-0186">Copper</keyword>
<protein>
    <recommendedName>
        <fullName evidence="4">Copper transport protein</fullName>
    </recommendedName>
</protein>
<organism evidence="5 6">
    <name type="scientific">Trichoglossum hirsutum</name>
    <dbReference type="NCBI Taxonomy" id="265104"/>
    <lineage>
        <taxon>Eukaryota</taxon>
        <taxon>Fungi</taxon>
        <taxon>Dikarya</taxon>
        <taxon>Ascomycota</taxon>
        <taxon>Pezizomycotina</taxon>
        <taxon>Geoglossomycetes</taxon>
        <taxon>Geoglossales</taxon>
        <taxon>Geoglossaceae</taxon>
        <taxon>Trichoglossum</taxon>
    </lineage>
</organism>
<dbReference type="InterPro" id="IPR007274">
    <property type="entry name" value="Cop_transporter"/>
</dbReference>
<keyword evidence="2 4" id="KW-1133">Transmembrane helix</keyword>
<evidence type="ECO:0000313" key="5">
    <source>
        <dbReference type="EMBL" id="KAH0559583.1"/>
    </source>
</evidence>
<gene>
    <name evidence="5" type="ORF">GP486_003899</name>
</gene>